<feature type="chain" id="PRO_5020632765" evidence="1">
    <location>
        <begin position="30"/>
        <end position="93"/>
    </location>
</feature>
<evidence type="ECO:0000313" key="4">
    <source>
        <dbReference type="Proteomes" id="UP000295122"/>
    </source>
</evidence>
<accession>A0A4R7C6H0</accession>
<sequence>MTLHRIGTGLAIACLAAGTLMLPSGAALAQGACESLWHQRNAIYARNGFCFRSERARAVFGPGCFPPYGELSRGEKRRVAAMQAEEDALGCPR</sequence>
<feature type="domain" description="YARHG" evidence="2">
    <location>
        <begin position="10"/>
        <end position="87"/>
    </location>
</feature>
<dbReference type="RefSeq" id="WP_133768948.1">
    <property type="nucleotide sequence ID" value="NZ_SNZR01000011.1"/>
</dbReference>
<organism evidence="3 4">
    <name type="scientific">Enterovirga rhinocerotis</name>
    <dbReference type="NCBI Taxonomy" id="1339210"/>
    <lineage>
        <taxon>Bacteria</taxon>
        <taxon>Pseudomonadati</taxon>
        <taxon>Pseudomonadota</taxon>
        <taxon>Alphaproteobacteria</taxon>
        <taxon>Hyphomicrobiales</taxon>
        <taxon>Methylobacteriaceae</taxon>
        <taxon>Enterovirga</taxon>
    </lineage>
</organism>
<gene>
    <name evidence="3" type="ORF">EV668_1267</name>
</gene>
<feature type="signal peptide" evidence="1">
    <location>
        <begin position="1"/>
        <end position="29"/>
    </location>
</feature>
<evidence type="ECO:0000313" key="3">
    <source>
        <dbReference type="EMBL" id="TDR93998.1"/>
    </source>
</evidence>
<dbReference type="OrthoDB" id="7666530at2"/>
<dbReference type="Pfam" id="PF13308">
    <property type="entry name" value="YARHG"/>
    <property type="match status" value="1"/>
</dbReference>
<evidence type="ECO:0000256" key="1">
    <source>
        <dbReference type="SAM" id="SignalP"/>
    </source>
</evidence>
<proteinExistence type="predicted"/>
<keyword evidence="4" id="KW-1185">Reference proteome</keyword>
<keyword evidence="1" id="KW-0732">Signal</keyword>
<dbReference type="InterPro" id="IPR025582">
    <property type="entry name" value="YARHG_dom"/>
</dbReference>
<protein>
    <submittedName>
        <fullName evidence="3">YARHG domain-containing protein</fullName>
    </submittedName>
</protein>
<dbReference type="SMART" id="SM01324">
    <property type="entry name" value="YARHG"/>
    <property type="match status" value="1"/>
</dbReference>
<dbReference type="EMBL" id="SNZR01000011">
    <property type="protein sequence ID" value="TDR93998.1"/>
    <property type="molecule type" value="Genomic_DNA"/>
</dbReference>
<name>A0A4R7C6H0_9HYPH</name>
<dbReference type="Proteomes" id="UP000295122">
    <property type="component" value="Unassembled WGS sequence"/>
</dbReference>
<comment type="caution">
    <text evidence="3">The sequence shown here is derived from an EMBL/GenBank/DDBJ whole genome shotgun (WGS) entry which is preliminary data.</text>
</comment>
<evidence type="ECO:0000259" key="2">
    <source>
        <dbReference type="SMART" id="SM01324"/>
    </source>
</evidence>
<dbReference type="AlphaFoldDB" id="A0A4R7C6H0"/>
<reference evidence="3 4" key="1">
    <citation type="submission" date="2019-03" db="EMBL/GenBank/DDBJ databases">
        <title>Genomic Encyclopedia of Type Strains, Phase IV (KMG-IV): sequencing the most valuable type-strain genomes for metagenomic binning, comparative biology and taxonomic classification.</title>
        <authorList>
            <person name="Goeker M."/>
        </authorList>
    </citation>
    <scope>NUCLEOTIDE SEQUENCE [LARGE SCALE GENOMIC DNA]</scope>
    <source>
        <strain evidence="3 4">DSM 25903</strain>
    </source>
</reference>